<dbReference type="GO" id="GO:0016020">
    <property type="term" value="C:membrane"/>
    <property type="evidence" value="ECO:0007669"/>
    <property type="project" value="UniProtKB-SubCell"/>
</dbReference>
<dbReference type="InterPro" id="IPR008844">
    <property type="entry name" value="Spore_GerAC-like"/>
</dbReference>
<dbReference type="PANTHER" id="PTHR35789">
    <property type="entry name" value="SPORE GERMINATION PROTEIN B3"/>
    <property type="match status" value="1"/>
</dbReference>
<sequence>MLRSWAFVLLAVLLMLPLEGCWSRKELNELGIVVGLGIDKDKDGYEVTVQIVNPGQVSTRNGIRPEATPVSSFSETGETVPEAIRRMTTLVSKKLYFSHLRIVIFGEALAREGIAKPLDYISRDRQMRNDFYLVVAKGSKASDILKISSPIDPIPANNLNVKLANSDKLWAATGQITLDRLMMDLQSPGKDPTLTGILIAGNKRGGETPSQRIEPRAALKYSGMAVFRQDRMVGWLDENGTKSLNYLQGRVHQTLATAKCPQGGTLSANIMNVKTRIRVGKSGDEPVINAHLRIEVDLADAECKIDLSKNESLTWIRKQLEKKTLSVLEEGLEQAQHQFHADIYGFGRYVHRQQVGIWRKVDDWDEQFSRMKVRIYPDIHFRRIGTIQQPIEQVRRE</sequence>
<dbReference type="InterPro" id="IPR046953">
    <property type="entry name" value="Spore_GerAC-like_C"/>
</dbReference>
<dbReference type="GO" id="GO:0009847">
    <property type="term" value="P:spore germination"/>
    <property type="evidence" value="ECO:0007669"/>
    <property type="project" value="InterPro"/>
</dbReference>
<dbReference type="Pfam" id="PF25198">
    <property type="entry name" value="Spore_GerAC_N"/>
    <property type="match status" value="1"/>
</dbReference>
<keyword evidence="6" id="KW-0564">Palmitate</keyword>
<keyword evidence="11" id="KW-1185">Reference proteome</keyword>
<feature type="domain" description="Spore germination GerAC-like C-terminal" evidence="8">
    <location>
        <begin position="222"/>
        <end position="385"/>
    </location>
</feature>
<keyword evidence="4" id="KW-0732">Signal</keyword>
<dbReference type="AlphaFoldDB" id="A0A7X0SJL6"/>
<evidence type="ECO:0000259" key="9">
    <source>
        <dbReference type="Pfam" id="PF25198"/>
    </source>
</evidence>
<comment type="similarity">
    <text evidence="2">Belongs to the GerABKC lipoprotein family.</text>
</comment>
<dbReference type="Proteomes" id="UP000564644">
    <property type="component" value="Unassembled WGS sequence"/>
</dbReference>
<evidence type="ECO:0000313" key="11">
    <source>
        <dbReference type="Proteomes" id="UP000564644"/>
    </source>
</evidence>
<dbReference type="EMBL" id="JACJVO010000010">
    <property type="protein sequence ID" value="MBB6731188.1"/>
    <property type="molecule type" value="Genomic_DNA"/>
</dbReference>
<dbReference type="PANTHER" id="PTHR35789:SF1">
    <property type="entry name" value="SPORE GERMINATION PROTEIN B3"/>
    <property type="match status" value="1"/>
</dbReference>
<reference evidence="10 11" key="1">
    <citation type="submission" date="2020-08" db="EMBL/GenBank/DDBJ databases">
        <title>Cohnella phylogeny.</title>
        <authorList>
            <person name="Dunlap C."/>
        </authorList>
    </citation>
    <scope>NUCLEOTIDE SEQUENCE [LARGE SCALE GENOMIC DNA]</scope>
    <source>
        <strain evidence="10 11">CBP 2801</strain>
    </source>
</reference>
<dbReference type="RefSeq" id="WP_185128865.1">
    <property type="nucleotide sequence ID" value="NZ_JACJVO010000010.1"/>
</dbReference>
<comment type="subcellular location">
    <subcellularLocation>
        <location evidence="1">Membrane</location>
        <topology evidence="1">Lipid-anchor</topology>
    </subcellularLocation>
</comment>
<dbReference type="InterPro" id="IPR057336">
    <property type="entry name" value="GerAC_N"/>
</dbReference>
<dbReference type="Gene3D" id="6.20.190.10">
    <property type="entry name" value="Nutrient germinant receptor protein C, domain 1"/>
    <property type="match status" value="1"/>
</dbReference>
<evidence type="ECO:0000259" key="8">
    <source>
        <dbReference type="Pfam" id="PF05504"/>
    </source>
</evidence>
<evidence type="ECO:0000256" key="6">
    <source>
        <dbReference type="ARBA" id="ARBA00023139"/>
    </source>
</evidence>
<keyword evidence="3" id="KW-0309">Germination</keyword>
<keyword evidence="5" id="KW-0472">Membrane</keyword>
<feature type="domain" description="Spore germination protein N-terminal" evidence="9">
    <location>
        <begin position="24"/>
        <end position="197"/>
    </location>
</feature>
<dbReference type="InterPro" id="IPR038501">
    <property type="entry name" value="Spore_GerAC_C_sf"/>
</dbReference>
<dbReference type="Pfam" id="PF05504">
    <property type="entry name" value="Spore_GerAC"/>
    <property type="match status" value="1"/>
</dbReference>
<comment type="caution">
    <text evidence="10">The sequence shown here is derived from an EMBL/GenBank/DDBJ whole genome shotgun (WGS) entry which is preliminary data.</text>
</comment>
<evidence type="ECO:0000256" key="4">
    <source>
        <dbReference type="ARBA" id="ARBA00022729"/>
    </source>
</evidence>
<dbReference type="Gene3D" id="3.30.300.210">
    <property type="entry name" value="Nutrient germinant receptor protein C, domain 3"/>
    <property type="match status" value="1"/>
</dbReference>
<evidence type="ECO:0000256" key="2">
    <source>
        <dbReference type="ARBA" id="ARBA00007886"/>
    </source>
</evidence>
<organism evidence="10 11">
    <name type="scientific">Cohnella zeiphila</name>
    <dbReference type="NCBI Taxonomy" id="2761120"/>
    <lineage>
        <taxon>Bacteria</taxon>
        <taxon>Bacillati</taxon>
        <taxon>Bacillota</taxon>
        <taxon>Bacilli</taxon>
        <taxon>Bacillales</taxon>
        <taxon>Paenibacillaceae</taxon>
        <taxon>Cohnella</taxon>
    </lineage>
</organism>
<evidence type="ECO:0000256" key="5">
    <source>
        <dbReference type="ARBA" id="ARBA00023136"/>
    </source>
</evidence>
<protein>
    <submittedName>
        <fullName evidence="10">Ger(X)C family spore germination protein</fullName>
    </submittedName>
</protein>
<evidence type="ECO:0000256" key="1">
    <source>
        <dbReference type="ARBA" id="ARBA00004635"/>
    </source>
</evidence>
<evidence type="ECO:0000313" key="10">
    <source>
        <dbReference type="EMBL" id="MBB6731188.1"/>
    </source>
</evidence>
<gene>
    <name evidence="10" type="ORF">H7C18_09745</name>
</gene>
<keyword evidence="7" id="KW-0449">Lipoprotein</keyword>
<evidence type="ECO:0000256" key="7">
    <source>
        <dbReference type="ARBA" id="ARBA00023288"/>
    </source>
</evidence>
<proteinExistence type="inferred from homology"/>
<dbReference type="NCBIfam" id="TIGR02887">
    <property type="entry name" value="spore_ger_x_C"/>
    <property type="match status" value="1"/>
</dbReference>
<evidence type="ECO:0000256" key="3">
    <source>
        <dbReference type="ARBA" id="ARBA00022544"/>
    </source>
</evidence>
<name>A0A7X0SJL6_9BACL</name>
<accession>A0A7X0SJL6</accession>